<keyword evidence="3" id="KW-0560">Oxidoreductase</keyword>
<accession>U1PCW3</accession>
<dbReference type="GO" id="GO:0016491">
    <property type="term" value="F:oxidoreductase activity"/>
    <property type="evidence" value="ECO:0007669"/>
    <property type="project" value="UniProtKB-KW"/>
</dbReference>
<dbReference type="PANTHER" id="PTHR44379">
    <property type="entry name" value="OXIDOREDUCTASE WITH IRON-SULFUR SUBUNIT"/>
    <property type="match status" value="1"/>
</dbReference>
<organism evidence="7 8">
    <name type="scientific">Haloquadratum walsbyi J07HQW1</name>
    <dbReference type="NCBI Taxonomy" id="1238424"/>
    <lineage>
        <taxon>Archaea</taxon>
        <taxon>Methanobacteriati</taxon>
        <taxon>Methanobacteriota</taxon>
        <taxon>Stenosarchaea group</taxon>
        <taxon>Halobacteria</taxon>
        <taxon>Halobacteriales</taxon>
        <taxon>Haloferacaceae</taxon>
        <taxon>Haloquadratum</taxon>
    </lineage>
</organism>
<dbReference type="Gene3D" id="3.10.20.30">
    <property type="match status" value="1"/>
</dbReference>
<proteinExistence type="predicted"/>
<evidence type="ECO:0000256" key="2">
    <source>
        <dbReference type="ARBA" id="ARBA00022723"/>
    </source>
</evidence>
<dbReference type="PROSITE" id="PS51085">
    <property type="entry name" value="2FE2S_FER_2"/>
    <property type="match status" value="1"/>
</dbReference>
<evidence type="ECO:0000259" key="6">
    <source>
        <dbReference type="PROSITE" id="PS51085"/>
    </source>
</evidence>
<evidence type="ECO:0000256" key="1">
    <source>
        <dbReference type="ARBA" id="ARBA00022714"/>
    </source>
</evidence>
<dbReference type="SUPFAM" id="SSF47741">
    <property type="entry name" value="CO dehydrogenase ISP C-domain like"/>
    <property type="match status" value="1"/>
</dbReference>
<evidence type="ECO:0000256" key="3">
    <source>
        <dbReference type="ARBA" id="ARBA00023002"/>
    </source>
</evidence>
<dbReference type="SUPFAM" id="SSF54292">
    <property type="entry name" value="2Fe-2S ferredoxin-like"/>
    <property type="match status" value="1"/>
</dbReference>
<dbReference type="FunFam" id="1.10.150.120:FF:000003">
    <property type="entry name" value="Carbon monoxide dehydrogenase, small subunit"/>
    <property type="match status" value="1"/>
</dbReference>
<keyword evidence="2" id="KW-0479">Metal-binding</keyword>
<dbReference type="InterPro" id="IPR001041">
    <property type="entry name" value="2Fe-2S_ferredoxin-type"/>
</dbReference>
<feature type="domain" description="2Fe-2S ferredoxin-type" evidence="6">
    <location>
        <begin position="17"/>
        <end position="93"/>
    </location>
</feature>
<dbReference type="EMBL" id="KE356560">
    <property type="protein sequence ID" value="ERG91407.1"/>
    <property type="molecule type" value="Genomic_DNA"/>
</dbReference>
<dbReference type="HOGENOM" id="CLU_052511_3_1_2"/>
<protein>
    <submittedName>
        <fullName evidence="7">Aerobic-type carbon monoxide dehydrogenase, small subunit CoxS/CutS-like protein</fullName>
    </submittedName>
</protein>
<dbReference type="STRING" id="1238424.J07HQW1_01441"/>
<dbReference type="InterPro" id="IPR006058">
    <property type="entry name" value="2Fe2S_fd_BS"/>
</dbReference>
<dbReference type="Gene3D" id="1.10.150.120">
    <property type="entry name" value="[2Fe-2S]-binding domain"/>
    <property type="match status" value="1"/>
</dbReference>
<dbReference type="InterPro" id="IPR036010">
    <property type="entry name" value="2Fe-2S_ferredoxin-like_sf"/>
</dbReference>
<evidence type="ECO:0000313" key="7">
    <source>
        <dbReference type="EMBL" id="ERG91407.1"/>
    </source>
</evidence>
<evidence type="ECO:0000256" key="5">
    <source>
        <dbReference type="ARBA" id="ARBA00023014"/>
    </source>
</evidence>
<evidence type="ECO:0000313" key="8">
    <source>
        <dbReference type="Proteomes" id="UP000030649"/>
    </source>
</evidence>
<dbReference type="InterPro" id="IPR002888">
    <property type="entry name" value="2Fe-2S-bd"/>
</dbReference>
<dbReference type="AlphaFoldDB" id="U1PCW3"/>
<keyword evidence="4" id="KW-0408">Iron</keyword>
<dbReference type="InterPro" id="IPR051452">
    <property type="entry name" value="Diverse_Oxidoreductases"/>
</dbReference>
<gene>
    <name evidence="7" type="ORF">J07HQW1_01441</name>
</gene>
<name>U1PCW3_9EURY</name>
<dbReference type="FunFam" id="3.10.20.30:FF:000020">
    <property type="entry name" value="Xanthine dehydrogenase iron-sulfur subunit"/>
    <property type="match status" value="1"/>
</dbReference>
<evidence type="ECO:0000256" key="4">
    <source>
        <dbReference type="ARBA" id="ARBA00023004"/>
    </source>
</evidence>
<dbReference type="PROSITE" id="PS00197">
    <property type="entry name" value="2FE2S_FER_1"/>
    <property type="match status" value="1"/>
</dbReference>
<dbReference type="GO" id="GO:0051537">
    <property type="term" value="F:2 iron, 2 sulfur cluster binding"/>
    <property type="evidence" value="ECO:0007669"/>
    <property type="project" value="UniProtKB-KW"/>
</dbReference>
<dbReference type="InterPro" id="IPR036884">
    <property type="entry name" value="2Fe-2S-bd_dom_sf"/>
</dbReference>
<dbReference type="GO" id="GO:0046872">
    <property type="term" value="F:metal ion binding"/>
    <property type="evidence" value="ECO:0007669"/>
    <property type="project" value="UniProtKB-KW"/>
</dbReference>
<dbReference type="CDD" id="cd00207">
    <property type="entry name" value="fer2"/>
    <property type="match status" value="1"/>
</dbReference>
<keyword evidence="1" id="KW-0001">2Fe-2S</keyword>
<dbReference type="InterPro" id="IPR012675">
    <property type="entry name" value="Beta-grasp_dom_sf"/>
</dbReference>
<dbReference type="PANTHER" id="PTHR44379:SF5">
    <property type="entry name" value="OXIDOREDUCTASE WITH IRON-SULFUR SUBUNIT"/>
    <property type="match status" value="1"/>
</dbReference>
<keyword evidence="5" id="KW-0411">Iron-sulfur</keyword>
<reference evidence="7 8" key="1">
    <citation type="journal article" date="2013" name="PLoS ONE">
        <title>Assembly-driven community genomics of a hypersaline microbial ecosystem.</title>
        <authorList>
            <person name="Podell S."/>
            <person name="Ugalde J.A."/>
            <person name="Narasingarao P."/>
            <person name="Banfield J.F."/>
            <person name="Heidelberg K.B."/>
            <person name="Allen E.E."/>
        </authorList>
    </citation>
    <scope>NUCLEOTIDE SEQUENCE [LARGE SCALE GENOMIC DNA]</scope>
    <source>
        <strain evidence="8">J07HQW1</strain>
    </source>
</reference>
<sequence length="182" mass="20024">MSIDKNKADQVDERPTREVSVTVNGKEITAEIEPRIKLSDFLRYHANLNGVRVGCEHGACGACTVSVNGDLIKSCLMYAVQTDGDEILTVEGLSESEDGSLHPVQEAFHESHALQCGFCTSGFVMSTYDLLTDESNPSREQTKKHLSSNICRCTGYQNIYEAVDRAAEKVSDDESITLEENN</sequence>
<dbReference type="Pfam" id="PF01799">
    <property type="entry name" value="Fer2_2"/>
    <property type="match status" value="1"/>
</dbReference>
<dbReference type="Proteomes" id="UP000030649">
    <property type="component" value="Unassembled WGS sequence"/>
</dbReference>
<dbReference type="Pfam" id="PF00111">
    <property type="entry name" value="Fer2"/>
    <property type="match status" value="1"/>
</dbReference>